<organism evidence="5 6">
    <name type="scientific">Fusarium piperis</name>
    <dbReference type="NCBI Taxonomy" id="1435070"/>
    <lineage>
        <taxon>Eukaryota</taxon>
        <taxon>Fungi</taxon>
        <taxon>Dikarya</taxon>
        <taxon>Ascomycota</taxon>
        <taxon>Pezizomycotina</taxon>
        <taxon>Sordariomycetes</taxon>
        <taxon>Hypocreomycetidae</taxon>
        <taxon>Hypocreales</taxon>
        <taxon>Nectriaceae</taxon>
        <taxon>Fusarium</taxon>
        <taxon>Fusarium solani species complex</taxon>
    </lineage>
</organism>
<feature type="compositionally biased region" description="Polar residues" evidence="1">
    <location>
        <begin position="1093"/>
        <end position="1111"/>
    </location>
</feature>
<feature type="compositionally biased region" description="Basic and acidic residues" evidence="1">
    <location>
        <begin position="133"/>
        <end position="148"/>
    </location>
</feature>
<dbReference type="AlphaFoldDB" id="A0A9W8W4K3"/>
<gene>
    <name evidence="5" type="ORF">N0V84_010432</name>
</gene>
<feature type="compositionally biased region" description="Basic residues" evidence="1">
    <location>
        <begin position="1198"/>
        <end position="1212"/>
    </location>
</feature>
<feature type="compositionally biased region" description="Basic and acidic residues" evidence="1">
    <location>
        <begin position="1013"/>
        <end position="1025"/>
    </location>
</feature>
<evidence type="ECO:0000259" key="4">
    <source>
        <dbReference type="Pfam" id="PF20778"/>
    </source>
</evidence>
<evidence type="ECO:0000313" key="5">
    <source>
        <dbReference type="EMBL" id="KAJ4311442.1"/>
    </source>
</evidence>
<dbReference type="InterPro" id="IPR048401">
    <property type="entry name" value="SLS1_C"/>
</dbReference>
<reference evidence="5" key="1">
    <citation type="submission" date="2022-10" db="EMBL/GenBank/DDBJ databases">
        <title>Tapping the CABI collections for fungal endophytes: first genome assemblies for Collariella, Neodidymelliopsis, Ascochyta clinopodiicola, Didymella pomorum, Didymosphaeria variabile, Neocosmospora piperis and Neocucurbitaria cava.</title>
        <authorList>
            <person name="Hill R."/>
        </authorList>
    </citation>
    <scope>NUCLEOTIDE SEQUENCE</scope>
    <source>
        <strain evidence="5">IMI 366586</strain>
    </source>
</reference>
<feature type="compositionally biased region" description="Polar residues" evidence="1">
    <location>
        <begin position="36"/>
        <end position="61"/>
    </location>
</feature>
<dbReference type="Pfam" id="PF20776">
    <property type="entry name" value="SLS1_N"/>
    <property type="match status" value="1"/>
</dbReference>
<dbReference type="Pfam" id="PF20778">
    <property type="entry name" value="SLS1_C"/>
    <property type="match status" value="1"/>
</dbReference>
<feature type="domain" description="SLS1 N-terminal" evidence="3">
    <location>
        <begin position="266"/>
        <end position="364"/>
    </location>
</feature>
<keyword evidence="6" id="KW-1185">Reference proteome</keyword>
<name>A0A9W8W4K3_9HYPO</name>
<feature type="region of interest" description="Disordered" evidence="1">
    <location>
        <begin position="823"/>
        <end position="847"/>
    </location>
</feature>
<proteinExistence type="predicted"/>
<dbReference type="GO" id="GO:0005743">
    <property type="term" value="C:mitochondrial inner membrane"/>
    <property type="evidence" value="ECO:0007669"/>
    <property type="project" value="InterPro"/>
</dbReference>
<accession>A0A9W8W4K3</accession>
<feature type="region of interest" description="Disordered" evidence="1">
    <location>
        <begin position="902"/>
        <end position="1212"/>
    </location>
</feature>
<dbReference type="Pfam" id="PF14611">
    <property type="entry name" value="KH_SLS1_1"/>
    <property type="match status" value="1"/>
</dbReference>
<feature type="compositionally biased region" description="Low complexity" evidence="1">
    <location>
        <begin position="119"/>
        <end position="132"/>
    </location>
</feature>
<evidence type="ECO:0000256" key="1">
    <source>
        <dbReference type="SAM" id="MobiDB-lite"/>
    </source>
</evidence>
<protein>
    <submittedName>
        <fullName evidence="5">Uncharacterized protein</fullName>
    </submittedName>
</protein>
<sequence length="1212" mass="135568">MGKTGDVKIESFIAGAHVPTETKSKEKESLKRTETGTETATKPEYTTSDIKPSPEPETNSEAAPGPQDDQDVKPTSDAQPEPPSTESSLEKPVDSAQETRDETTSEAAPVPQDNQDVLSASDTQSESSSAESCSERPIDPEQETRDETLTQATTPASSEQPLDSSEKNPDSSAEESADSSEDSMFELPVIPELEPTLLPTKRFRHDLVHDESLGVSALGVPADAIIINNPNQIRRSKKVPTVLKSQPVQPPSELDWQHLAPTGQEDEPSVEEIYRNIDELRPDTRFLRDSEIQRLTEVLRDGFTTEQLKEYSRLRQAEVAVEDAINYPWIVKHVPWAHPTKTELRGHDKLSCVQRIIFDKWKIESLEHTDDIGRTIVQMEPDFFVFLTFESERMVRELREDFFVDEEEKITIDRNLHHVNIVTRKSTAYGILAHLDQILQRRKVRDIPIQQHVAPIPSAAELEVLAQITKTSLKMLENQELRVSWLPAPQEQEDVSESKTEDVGDVVFRLLLGQPKSWTTVDLTCLPRPQTKRIPQDHFFDIRRQLKALSWREKLQGWRRVVTPINNKPDEGSPVPLDLAGSASLPEYKSNERGFRDMTTAAFGHILHNTPRIAKLPAAENDDLAQAQGPTSVAVLSQKPRTFSPLIPHPASFSALKPEGSEPLTQSTTIILNLAVDSDANKKGPVIQVRLPVDNEADLTNFTIPKDATAYSVDPWYRSDLLLPGESVDVRIQHERLLPLDMDASGVRSFLETSEFNLLQGHLRTPSQASLLIPSAHPSSANQASSKSKSKKRTYTFRGLEIHQTVEMPWRGHMLRYSSIEAGQHGGQRQELTLQAGNPGDPDTSFEGEKRKSFMQLVEDMATGQCFSWTEGYESIKSRQLEDHSYDLPEEELTEDIIVENDKYDKYGRPNLQRHEEPEQPRKKYMPRREARHAPPRPRKFDYLNKTKQFRGADELSATKPKVKETKADVKEHEAKELEEDQPSAGKPYSTVSEAKESGLGQASVEKPNVTAEEIKEPKVKEPKADQTSTKKPQQGRRGAKSQSTTDLLHSFLDQFSDPMSLKTPTGQRDGRPHADVAALTNTILQKEVAKSNARQAQETSKARQASTSEDAFSAKFSARAIDKPPAPPASTQKTKKGTTRQRAKKQQATVKKQQASPSHSSQFKDPFAAAFANRLSTSQHSSSGGGGFFDDLPKPQATKKKGTTRGKRIRR</sequence>
<feature type="region of interest" description="Disordered" evidence="1">
    <location>
        <begin position="773"/>
        <end position="792"/>
    </location>
</feature>
<feature type="compositionally biased region" description="Acidic residues" evidence="1">
    <location>
        <begin position="172"/>
        <end position="184"/>
    </location>
</feature>
<dbReference type="Proteomes" id="UP001140502">
    <property type="component" value="Unassembled WGS sequence"/>
</dbReference>
<dbReference type="OrthoDB" id="5392646at2759"/>
<feature type="domain" description="SLS1 C-terminal" evidence="4">
    <location>
        <begin position="548"/>
        <end position="861"/>
    </location>
</feature>
<feature type="compositionally biased region" description="Basic and acidic residues" evidence="1">
    <location>
        <begin position="20"/>
        <end position="35"/>
    </location>
</feature>
<feature type="region of interest" description="Disordered" evidence="1">
    <location>
        <begin position="1"/>
        <end position="186"/>
    </location>
</feature>
<feature type="compositionally biased region" description="Basic and acidic residues" evidence="1">
    <location>
        <begin position="902"/>
        <end position="945"/>
    </location>
</feature>
<comment type="caution">
    <text evidence="5">The sequence shown here is derived from an EMBL/GenBank/DDBJ whole genome shotgun (WGS) entry which is preliminary data.</text>
</comment>
<feature type="compositionally biased region" description="Low complexity" evidence="1">
    <location>
        <begin position="1147"/>
        <end position="1156"/>
    </location>
</feature>
<feature type="domain" description="SLS1 first KH" evidence="2">
    <location>
        <begin position="373"/>
        <end position="441"/>
    </location>
</feature>
<evidence type="ECO:0000313" key="6">
    <source>
        <dbReference type="Proteomes" id="UP001140502"/>
    </source>
</evidence>
<feature type="compositionally biased region" description="Basic and acidic residues" evidence="1">
    <location>
        <begin position="962"/>
        <end position="976"/>
    </location>
</feature>
<evidence type="ECO:0000259" key="3">
    <source>
        <dbReference type="Pfam" id="PF20776"/>
    </source>
</evidence>
<dbReference type="EMBL" id="JAPEUR010000331">
    <property type="protein sequence ID" value="KAJ4311442.1"/>
    <property type="molecule type" value="Genomic_DNA"/>
</dbReference>
<evidence type="ECO:0000259" key="2">
    <source>
        <dbReference type="Pfam" id="PF14611"/>
    </source>
</evidence>
<dbReference type="InterPro" id="IPR032741">
    <property type="entry name" value="Sls1_KH-1"/>
</dbReference>
<feature type="compositionally biased region" description="Polar residues" evidence="1">
    <location>
        <begin position="149"/>
        <end position="163"/>
    </location>
</feature>
<feature type="compositionally biased region" description="Basic residues" evidence="1">
    <location>
        <begin position="1134"/>
        <end position="1146"/>
    </location>
</feature>
<dbReference type="InterPro" id="IPR048400">
    <property type="entry name" value="SLS1_N"/>
</dbReference>
<feature type="compositionally biased region" description="Basic and acidic residues" evidence="1">
    <location>
        <begin position="88"/>
        <end position="103"/>
    </location>
</feature>